<dbReference type="Proteomes" id="UP000640725">
    <property type="component" value="Unassembled WGS sequence"/>
</dbReference>
<protein>
    <submittedName>
        <fullName evidence="2">Toxin-antitoxin system toxin component, PIN family</fullName>
    </submittedName>
</protein>
<reference evidence="2 3" key="1">
    <citation type="submission" date="2020-10" db="EMBL/GenBank/DDBJ databases">
        <authorList>
            <person name="Castelo-Branco R."/>
            <person name="Eusebio N."/>
            <person name="Adriana R."/>
            <person name="Vieira A."/>
            <person name="Brugerolle De Fraissinette N."/>
            <person name="Rezende De Castro R."/>
            <person name="Schneider M.P."/>
            <person name="Vasconcelos V."/>
            <person name="Leao P.N."/>
        </authorList>
    </citation>
    <scope>NUCLEOTIDE SEQUENCE [LARGE SCALE GENOMIC DNA]</scope>
    <source>
        <strain evidence="2 3">LEGE 06226</strain>
    </source>
</reference>
<accession>A0ABR9U807</accession>
<keyword evidence="3" id="KW-1185">Reference proteome</keyword>
<dbReference type="InterPro" id="IPR002850">
    <property type="entry name" value="PIN_toxin-like"/>
</dbReference>
<evidence type="ECO:0000313" key="3">
    <source>
        <dbReference type="Proteomes" id="UP000640725"/>
    </source>
</evidence>
<evidence type="ECO:0000259" key="1">
    <source>
        <dbReference type="Pfam" id="PF13470"/>
    </source>
</evidence>
<dbReference type="Gene3D" id="3.40.50.1010">
    <property type="entry name" value="5'-nuclease"/>
    <property type="match status" value="1"/>
</dbReference>
<dbReference type="InterPro" id="IPR002716">
    <property type="entry name" value="PIN_dom"/>
</dbReference>
<feature type="domain" description="PIN" evidence="1">
    <location>
        <begin position="5"/>
        <end position="112"/>
    </location>
</feature>
<dbReference type="PANTHER" id="PTHR34610">
    <property type="entry name" value="SSL7007 PROTEIN"/>
    <property type="match status" value="1"/>
</dbReference>
<dbReference type="RefSeq" id="WP_193868247.1">
    <property type="nucleotide sequence ID" value="NZ_JADEWU010000007.1"/>
</dbReference>
<dbReference type="NCBIfam" id="TIGR00305">
    <property type="entry name" value="putative toxin-antitoxin system toxin component, PIN family"/>
    <property type="match status" value="1"/>
</dbReference>
<gene>
    <name evidence="2" type="ORF">IQ236_05000</name>
</gene>
<dbReference type="EMBL" id="JADEWU010000007">
    <property type="protein sequence ID" value="MBE9142580.1"/>
    <property type="molecule type" value="Genomic_DNA"/>
</dbReference>
<name>A0ABR9U807_9CYAN</name>
<dbReference type="PANTHER" id="PTHR34610:SF3">
    <property type="entry name" value="SSL7007 PROTEIN"/>
    <property type="match status" value="1"/>
</dbReference>
<organism evidence="2 3">
    <name type="scientific">Planktothrix mougeotii LEGE 06226</name>
    <dbReference type="NCBI Taxonomy" id="1828728"/>
    <lineage>
        <taxon>Bacteria</taxon>
        <taxon>Bacillati</taxon>
        <taxon>Cyanobacteriota</taxon>
        <taxon>Cyanophyceae</taxon>
        <taxon>Oscillatoriophycideae</taxon>
        <taxon>Oscillatoriales</taxon>
        <taxon>Microcoleaceae</taxon>
        <taxon>Planktothrix</taxon>
    </lineage>
</organism>
<dbReference type="InterPro" id="IPR029060">
    <property type="entry name" value="PIN-like_dom_sf"/>
</dbReference>
<dbReference type="SUPFAM" id="SSF88723">
    <property type="entry name" value="PIN domain-like"/>
    <property type="match status" value="1"/>
</dbReference>
<comment type="caution">
    <text evidence="2">The sequence shown here is derived from an EMBL/GenBank/DDBJ whole genome shotgun (WGS) entry which is preliminary data.</text>
</comment>
<dbReference type="Pfam" id="PF13470">
    <property type="entry name" value="PIN_3"/>
    <property type="match status" value="1"/>
</dbReference>
<proteinExistence type="predicted"/>
<sequence length="138" mass="15596">MIPIVVFDTNILISAVLSPISKPFQCTALAKRGLVKSITCQDILDEFYEKLVVKFEYESERAEALVQEVLQYSTMIEISNQLKIIEADPDDDMVLECAVNGNATYIVTGDKHLLSLNDYQNIKIMKATDFLDLTIKFL</sequence>
<evidence type="ECO:0000313" key="2">
    <source>
        <dbReference type="EMBL" id="MBE9142580.1"/>
    </source>
</evidence>